<evidence type="ECO:0000313" key="1">
    <source>
        <dbReference type="EMBL" id="KZW03685.1"/>
    </source>
</evidence>
<keyword evidence="2" id="KW-1185">Reference proteome</keyword>
<proteinExistence type="predicted"/>
<sequence>MCRFAFVPAHVHTPRNSSPATSNSSSNISYRLLPSPPPSLLRAPVFVVKICARSTARPRT</sequence>
<accession>A0A165QIW6</accession>
<name>A0A165QIW6_EXIGL</name>
<dbReference type="EMBL" id="KV425883">
    <property type="protein sequence ID" value="KZW03685.1"/>
    <property type="molecule type" value="Genomic_DNA"/>
</dbReference>
<reference evidence="1 2" key="1">
    <citation type="journal article" date="2016" name="Mol. Biol. Evol.">
        <title>Comparative Genomics of Early-Diverging Mushroom-Forming Fungi Provides Insights into the Origins of Lignocellulose Decay Capabilities.</title>
        <authorList>
            <person name="Nagy L.G."/>
            <person name="Riley R."/>
            <person name="Tritt A."/>
            <person name="Adam C."/>
            <person name="Daum C."/>
            <person name="Floudas D."/>
            <person name="Sun H."/>
            <person name="Yadav J.S."/>
            <person name="Pangilinan J."/>
            <person name="Larsson K.H."/>
            <person name="Matsuura K."/>
            <person name="Barry K."/>
            <person name="Labutti K."/>
            <person name="Kuo R."/>
            <person name="Ohm R.A."/>
            <person name="Bhattacharya S.S."/>
            <person name="Shirouzu T."/>
            <person name="Yoshinaga Y."/>
            <person name="Martin F.M."/>
            <person name="Grigoriev I.V."/>
            <person name="Hibbett D.S."/>
        </authorList>
    </citation>
    <scope>NUCLEOTIDE SEQUENCE [LARGE SCALE GENOMIC DNA]</scope>
    <source>
        <strain evidence="1 2">HHB12029</strain>
    </source>
</reference>
<evidence type="ECO:0000313" key="2">
    <source>
        <dbReference type="Proteomes" id="UP000077266"/>
    </source>
</evidence>
<dbReference type="AlphaFoldDB" id="A0A165QIW6"/>
<dbReference type="InParanoid" id="A0A165QIW6"/>
<gene>
    <name evidence="1" type="ORF">EXIGLDRAFT_721858</name>
</gene>
<dbReference type="Proteomes" id="UP000077266">
    <property type="component" value="Unassembled WGS sequence"/>
</dbReference>
<organism evidence="1 2">
    <name type="scientific">Exidia glandulosa HHB12029</name>
    <dbReference type="NCBI Taxonomy" id="1314781"/>
    <lineage>
        <taxon>Eukaryota</taxon>
        <taxon>Fungi</taxon>
        <taxon>Dikarya</taxon>
        <taxon>Basidiomycota</taxon>
        <taxon>Agaricomycotina</taxon>
        <taxon>Agaricomycetes</taxon>
        <taxon>Auriculariales</taxon>
        <taxon>Exidiaceae</taxon>
        <taxon>Exidia</taxon>
    </lineage>
</organism>
<protein>
    <submittedName>
        <fullName evidence="1">Uncharacterized protein</fullName>
    </submittedName>
</protein>